<dbReference type="Pfam" id="PF02518">
    <property type="entry name" value="HATPase_c"/>
    <property type="match status" value="1"/>
</dbReference>
<dbReference type="EMBL" id="CP022423">
    <property type="protein sequence ID" value="ASM77602.1"/>
    <property type="molecule type" value="Genomic_DNA"/>
</dbReference>
<evidence type="ECO:0000256" key="9">
    <source>
        <dbReference type="ARBA" id="ARBA00022741"/>
    </source>
</evidence>
<reference evidence="16 17" key="1">
    <citation type="submission" date="2017-07" db="EMBL/GenBank/DDBJ databases">
        <title>Complete Genome Sequence of the cosmetic ferment Vitreoscilla filiformis (ATCC15551).</title>
        <authorList>
            <person name="Contreras S."/>
            <person name="Sagory-Zalkind P."/>
            <person name="Blanquart H."/>
            <person name="Iltis A."/>
            <person name="Morand S.C."/>
        </authorList>
    </citation>
    <scope>NUCLEOTIDE SEQUENCE [LARGE SCALE GENOMIC DNA]</scope>
    <source>
        <strain evidence="16 17">ATCC 15551</strain>
    </source>
</reference>
<keyword evidence="7" id="KW-0808">Transferase</keyword>
<evidence type="ECO:0000256" key="6">
    <source>
        <dbReference type="ARBA" id="ARBA00022553"/>
    </source>
</evidence>
<dbReference type="InterPro" id="IPR036890">
    <property type="entry name" value="HATPase_C_sf"/>
</dbReference>
<dbReference type="GO" id="GO:0004721">
    <property type="term" value="F:phosphoprotein phosphatase activity"/>
    <property type="evidence" value="ECO:0007669"/>
    <property type="project" value="TreeGrafter"/>
</dbReference>
<accession>A0A221KEX7</accession>
<dbReference type="InterPro" id="IPR005467">
    <property type="entry name" value="His_kinase_dom"/>
</dbReference>
<keyword evidence="17" id="KW-1185">Reference proteome</keyword>
<evidence type="ECO:0000256" key="13">
    <source>
        <dbReference type="ARBA" id="ARBA00023012"/>
    </source>
</evidence>
<dbReference type="KEGG" id="vff:VITFI_CDS1824"/>
<dbReference type="Gene3D" id="3.30.565.10">
    <property type="entry name" value="Histidine kinase-like ATPase, C-terminal domain"/>
    <property type="match status" value="1"/>
</dbReference>
<keyword evidence="9" id="KW-0547">Nucleotide-binding</keyword>
<evidence type="ECO:0000256" key="5">
    <source>
        <dbReference type="ARBA" id="ARBA00022475"/>
    </source>
</evidence>
<dbReference type="SUPFAM" id="SSF47384">
    <property type="entry name" value="Homodimeric domain of signal transducing histidine kinase"/>
    <property type="match status" value="1"/>
</dbReference>
<name>A0A221KEX7_VITFI</name>
<dbReference type="SMART" id="SM00387">
    <property type="entry name" value="HATPase_c"/>
    <property type="match status" value="1"/>
</dbReference>
<dbReference type="PANTHER" id="PTHR45453:SF1">
    <property type="entry name" value="PHOSPHATE REGULON SENSOR PROTEIN PHOR"/>
    <property type="match status" value="1"/>
</dbReference>
<proteinExistence type="predicted"/>
<dbReference type="GO" id="GO:0016036">
    <property type="term" value="P:cellular response to phosphate starvation"/>
    <property type="evidence" value="ECO:0007669"/>
    <property type="project" value="TreeGrafter"/>
</dbReference>
<dbReference type="Pfam" id="PF00512">
    <property type="entry name" value="HisKA"/>
    <property type="match status" value="1"/>
</dbReference>
<dbReference type="InterPro" id="IPR050351">
    <property type="entry name" value="BphY/WalK/GraS-like"/>
</dbReference>
<keyword evidence="6" id="KW-0597">Phosphoprotein</keyword>
<evidence type="ECO:0000256" key="12">
    <source>
        <dbReference type="ARBA" id="ARBA00022989"/>
    </source>
</evidence>
<dbReference type="InterPro" id="IPR003594">
    <property type="entry name" value="HATPase_dom"/>
</dbReference>
<dbReference type="RefSeq" id="WP_198301386.1">
    <property type="nucleotide sequence ID" value="NZ_CP022423.1"/>
</dbReference>
<dbReference type="Gene3D" id="1.10.287.130">
    <property type="match status" value="1"/>
</dbReference>
<evidence type="ECO:0000256" key="4">
    <source>
        <dbReference type="ARBA" id="ARBA00022448"/>
    </source>
</evidence>
<dbReference type="EC" id="2.7.13.3" evidence="3"/>
<keyword evidence="12" id="KW-1133">Transmembrane helix</keyword>
<dbReference type="InterPro" id="IPR003661">
    <property type="entry name" value="HisK_dim/P_dom"/>
</dbReference>
<evidence type="ECO:0000313" key="17">
    <source>
        <dbReference type="Proteomes" id="UP000199729"/>
    </source>
</evidence>
<dbReference type="CDD" id="cd00082">
    <property type="entry name" value="HisKA"/>
    <property type="match status" value="1"/>
</dbReference>
<dbReference type="Gene3D" id="3.30.450.20">
    <property type="entry name" value="PAS domain"/>
    <property type="match status" value="1"/>
</dbReference>
<dbReference type="PANTHER" id="PTHR45453">
    <property type="entry name" value="PHOSPHATE REGULON SENSOR PROTEIN PHOR"/>
    <property type="match status" value="1"/>
</dbReference>
<gene>
    <name evidence="16" type="ORF">VITFI_CDS1824</name>
</gene>
<organism evidence="16 17">
    <name type="scientific">Vitreoscilla filiformis</name>
    <dbReference type="NCBI Taxonomy" id="63"/>
    <lineage>
        <taxon>Bacteria</taxon>
        <taxon>Pseudomonadati</taxon>
        <taxon>Pseudomonadota</taxon>
        <taxon>Betaproteobacteria</taxon>
        <taxon>Neisseriales</taxon>
        <taxon>Neisseriaceae</taxon>
        <taxon>Vitreoscilla</taxon>
    </lineage>
</organism>
<dbReference type="PROSITE" id="PS50109">
    <property type="entry name" value="HIS_KIN"/>
    <property type="match status" value="1"/>
</dbReference>
<evidence type="ECO:0000256" key="14">
    <source>
        <dbReference type="ARBA" id="ARBA00023136"/>
    </source>
</evidence>
<keyword evidence="13" id="KW-0902">Two-component regulatory system</keyword>
<comment type="catalytic activity">
    <reaction evidence="1">
        <text>ATP + protein L-histidine = ADP + protein N-phospho-L-histidine.</text>
        <dbReference type="EC" id="2.7.13.3"/>
    </reaction>
</comment>
<dbReference type="GO" id="GO:0005524">
    <property type="term" value="F:ATP binding"/>
    <property type="evidence" value="ECO:0007669"/>
    <property type="project" value="UniProtKB-KW"/>
</dbReference>
<dbReference type="InterPro" id="IPR014310">
    <property type="entry name" value="Sig_transdc_His_kinase_PhoR"/>
</dbReference>
<evidence type="ECO:0000313" key="16">
    <source>
        <dbReference type="EMBL" id="ASM77602.1"/>
    </source>
</evidence>
<evidence type="ECO:0000259" key="15">
    <source>
        <dbReference type="PROSITE" id="PS50109"/>
    </source>
</evidence>
<evidence type="ECO:0000256" key="8">
    <source>
        <dbReference type="ARBA" id="ARBA00022692"/>
    </source>
</evidence>
<dbReference type="InterPro" id="IPR036097">
    <property type="entry name" value="HisK_dim/P_sf"/>
</dbReference>
<keyword evidence="10 16" id="KW-0418">Kinase</keyword>
<evidence type="ECO:0000256" key="3">
    <source>
        <dbReference type="ARBA" id="ARBA00012438"/>
    </source>
</evidence>
<protein>
    <recommendedName>
        <fullName evidence="3">histidine kinase</fullName>
        <ecNumber evidence="3">2.7.13.3</ecNumber>
    </recommendedName>
</protein>
<keyword evidence="8" id="KW-0812">Transmembrane</keyword>
<dbReference type="SMART" id="SM00388">
    <property type="entry name" value="HisKA"/>
    <property type="match status" value="1"/>
</dbReference>
<keyword evidence="14" id="KW-0472">Membrane</keyword>
<dbReference type="SUPFAM" id="SSF55874">
    <property type="entry name" value="ATPase domain of HSP90 chaperone/DNA topoisomerase II/histidine kinase"/>
    <property type="match status" value="1"/>
</dbReference>
<dbReference type="GO" id="GO:0005886">
    <property type="term" value="C:plasma membrane"/>
    <property type="evidence" value="ECO:0007669"/>
    <property type="project" value="UniProtKB-SubCell"/>
</dbReference>
<sequence>MMWWIVPRILAAVAWIAGLTAAGAALGHMWAWDWQGGLVGCVLASGVWVARDSWRGVRLDRWLNLTPDAHTPLESGLWGHVGVRVERLLRQREADTRREQARLSHFLQAIEASPNGVLLLDEHEQIEWCSVVAADHLGLDAQRDLRQRITNLVRVPAFVKALHEAPDDADPVVSLPRPRGQGTVLVTLRRFGEGQRLLLTQDITERERNEAMRRDFVANVSHEIRTPLTVLAGFIETMATLPLTEAERKRVLVLMDQQSRRMQALVGDLLALARLEGSPRPPLDQWVSLDKIGQAIEAEARGLSAGRHRFSFDWGHGIRLAGSESELQSAVANLVNNAVRYTPGQGGLITVRCELRSEGGVAIEVRDSGPGIAPEHIHRLTERFYRVDGSRSRETGGTGLGLSIVKHVVQRHGGELQIRSEVGQGACFSLLLPALRCRCVVPVSAPTPAPLEADQEADGR</sequence>
<dbReference type="FunFam" id="1.10.287.130:FF:000001">
    <property type="entry name" value="Two-component sensor histidine kinase"/>
    <property type="match status" value="1"/>
</dbReference>
<keyword evidence="5" id="KW-1003">Cell membrane</keyword>
<evidence type="ECO:0000256" key="7">
    <source>
        <dbReference type="ARBA" id="ARBA00022679"/>
    </source>
</evidence>
<evidence type="ECO:0000256" key="10">
    <source>
        <dbReference type="ARBA" id="ARBA00022777"/>
    </source>
</evidence>
<evidence type="ECO:0000256" key="11">
    <source>
        <dbReference type="ARBA" id="ARBA00022840"/>
    </source>
</evidence>
<dbReference type="FunFam" id="3.30.565.10:FF:000006">
    <property type="entry name" value="Sensor histidine kinase WalK"/>
    <property type="match status" value="1"/>
</dbReference>
<dbReference type="PRINTS" id="PR00344">
    <property type="entry name" value="BCTRLSENSOR"/>
</dbReference>
<keyword evidence="11" id="KW-0067">ATP-binding</keyword>
<keyword evidence="4" id="KW-0813">Transport</keyword>
<dbReference type="NCBIfam" id="TIGR02966">
    <property type="entry name" value="phoR_proteo"/>
    <property type="match status" value="1"/>
</dbReference>
<dbReference type="Proteomes" id="UP000199729">
    <property type="component" value="Chromosome"/>
</dbReference>
<dbReference type="AlphaFoldDB" id="A0A221KEX7"/>
<feature type="domain" description="Histidine kinase" evidence="15">
    <location>
        <begin position="219"/>
        <end position="436"/>
    </location>
</feature>
<dbReference type="InterPro" id="IPR004358">
    <property type="entry name" value="Sig_transdc_His_kin-like_C"/>
</dbReference>
<evidence type="ECO:0000256" key="1">
    <source>
        <dbReference type="ARBA" id="ARBA00000085"/>
    </source>
</evidence>
<comment type="subcellular location">
    <subcellularLocation>
        <location evidence="2">Cell inner membrane</location>
        <topology evidence="2">Multi-pass membrane protein</topology>
    </subcellularLocation>
</comment>
<dbReference type="GO" id="GO:0000155">
    <property type="term" value="F:phosphorelay sensor kinase activity"/>
    <property type="evidence" value="ECO:0007669"/>
    <property type="project" value="InterPro"/>
</dbReference>
<evidence type="ECO:0000256" key="2">
    <source>
        <dbReference type="ARBA" id="ARBA00004429"/>
    </source>
</evidence>